<dbReference type="GO" id="GO:0003677">
    <property type="term" value="F:DNA binding"/>
    <property type="evidence" value="ECO:0007669"/>
    <property type="project" value="UniProtKB-KW"/>
</dbReference>
<keyword evidence="6" id="KW-1185">Reference proteome</keyword>
<keyword evidence="2" id="KW-0238">DNA-binding</keyword>
<dbReference type="PANTHER" id="PTHR42756">
    <property type="entry name" value="TRANSCRIPTIONAL REGULATOR, MARR"/>
    <property type="match status" value="1"/>
</dbReference>
<dbReference type="InterPro" id="IPR036390">
    <property type="entry name" value="WH_DNA-bd_sf"/>
</dbReference>
<dbReference type="SUPFAM" id="SSF46785">
    <property type="entry name" value="Winged helix' DNA-binding domain"/>
    <property type="match status" value="1"/>
</dbReference>
<keyword evidence="1" id="KW-0805">Transcription regulation</keyword>
<evidence type="ECO:0000259" key="4">
    <source>
        <dbReference type="PROSITE" id="PS50995"/>
    </source>
</evidence>
<dbReference type="Proteomes" id="UP000078148">
    <property type="component" value="Chromosome"/>
</dbReference>
<accession>A0A172ZKH3</accession>
<dbReference type="SMART" id="SM00347">
    <property type="entry name" value="HTH_MARR"/>
    <property type="match status" value="1"/>
</dbReference>
<name>A0A172ZKH3_9BACL</name>
<dbReference type="KEGG" id="pbv:AR543_18225"/>
<sequence length="185" mass="20923">MVRKHISYQSSLDQSLPRLGNEPYNQLCDQTAAPETSASAAQLGLLMLWNSDHILDVIDDVLAPYDISESKLDLLLLIRLHEIQHKVTASALAQRLGIRRASATILLNNVEKKGWIYRQQSEEDGRKSYIYLTSSGKRLVDTVLPVFWEACASLVQDLDEQEQQVLHKIMLKLNRGIENRLGSGR</sequence>
<dbReference type="PRINTS" id="PR00598">
    <property type="entry name" value="HTHMARR"/>
</dbReference>
<evidence type="ECO:0000313" key="6">
    <source>
        <dbReference type="Proteomes" id="UP000078148"/>
    </source>
</evidence>
<dbReference type="InterPro" id="IPR000835">
    <property type="entry name" value="HTH_MarR-typ"/>
</dbReference>
<reference evidence="5 6" key="2">
    <citation type="journal article" date="2016" name="Int. J. Syst. Evol. Microbiol.">
        <title>Paenibacillus bovis sp. nov., isolated from raw yak (Bos grunniens) milk.</title>
        <authorList>
            <person name="Gao C."/>
            <person name="Han J."/>
            <person name="Liu Z."/>
            <person name="Xu X."/>
            <person name="Hang F."/>
            <person name="Wu Z."/>
        </authorList>
    </citation>
    <scope>NUCLEOTIDE SEQUENCE [LARGE SCALE GENOMIC DNA]</scope>
    <source>
        <strain evidence="5 6">BD3526</strain>
    </source>
</reference>
<proteinExistence type="predicted"/>
<gene>
    <name evidence="5" type="ORF">AR543_18225</name>
</gene>
<evidence type="ECO:0000256" key="3">
    <source>
        <dbReference type="ARBA" id="ARBA00023163"/>
    </source>
</evidence>
<dbReference type="PROSITE" id="PS50995">
    <property type="entry name" value="HTH_MARR_2"/>
    <property type="match status" value="1"/>
</dbReference>
<dbReference type="InterPro" id="IPR036388">
    <property type="entry name" value="WH-like_DNA-bd_sf"/>
</dbReference>
<dbReference type="AlphaFoldDB" id="A0A172ZKH3"/>
<evidence type="ECO:0000256" key="1">
    <source>
        <dbReference type="ARBA" id="ARBA00023015"/>
    </source>
</evidence>
<keyword evidence="3" id="KW-0804">Transcription</keyword>
<organism evidence="5 6">
    <name type="scientific">Paenibacillus bovis</name>
    <dbReference type="NCBI Taxonomy" id="1616788"/>
    <lineage>
        <taxon>Bacteria</taxon>
        <taxon>Bacillati</taxon>
        <taxon>Bacillota</taxon>
        <taxon>Bacilli</taxon>
        <taxon>Bacillales</taxon>
        <taxon>Paenibacillaceae</taxon>
        <taxon>Paenibacillus</taxon>
    </lineage>
</organism>
<dbReference type="GO" id="GO:0003700">
    <property type="term" value="F:DNA-binding transcription factor activity"/>
    <property type="evidence" value="ECO:0007669"/>
    <property type="project" value="InterPro"/>
</dbReference>
<evidence type="ECO:0000313" key="5">
    <source>
        <dbReference type="EMBL" id="ANF97757.1"/>
    </source>
</evidence>
<dbReference type="STRING" id="1616788.AR543_18225"/>
<dbReference type="OrthoDB" id="2732348at2"/>
<protein>
    <submittedName>
        <fullName evidence="5">Transcriptional regulator</fullName>
    </submittedName>
</protein>
<feature type="domain" description="HTH marR-type" evidence="4">
    <location>
        <begin position="40"/>
        <end position="175"/>
    </location>
</feature>
<evidence type="ECO:0000256" key="2">
    <source>
        <dbReference type="ARBA" id="ARBA00023125"/>
    </source>
</evidence>
<dbReference type="PANTHER" id="PTHR42756:SF1">
    <property type="entry name" value="TRANSCRIPTIONAL REPRESSOR OF EMRAB OPERON"/>
    <property type="match status" value="1"/>
</dbReference>
<reference evidence="6" key="1">
    <citation type="submission" date="2015-10" db="EMBL/GenBank/DDBJ databases">
        <title>Genome of Paenibacillus bovis sp. nov.</title>
        <authorList>
            <person name="Wu Z."/>
            <person name="Gao C."/>
            <person name="Liu Z."/>
            <person name="Zheng H."/>
        </authorList>
    </citation>
    <scope>NUCLEOTIDE SEQUENCE [LARGE SCALE GENOMIC DNA]</scope>
    <source>
        <strain evidence="6">BD3526</strain>
    </source>
</reference>
<dbReference type="Pfam" id="PF12802">
    <property type="entry name" value="MarR_2"/>
    <property type="match status" value="1"/>
</dbReference>
<dbReference type="EMBL" id="CP013023">
    <property type="protein sequence ID" value="ANF97757.1"/>
    <property type="molecule type" value="Genomic_DNA"/>
</dbReference>
<dbReference type="Gene3D" id="1.10.10.10">
    <property type="entry name" value="Winged helix-like DNA-binding domain superfamily/Winged helix DNA-binding domain"/>
    <property type="match status" value="1"/>
</dbReference>